<dbReference type="Gene3D" id="3.40.50.2300">
    <property type="match status" value="1"/>
</dbReference>
<dbReference type="SUPFAM" id="SSF53822">
    <property type="entry name" value="Periplasmic binding protein-like I"/>
    <property type="match status" value="1"/>
</dbReference>
<proteinExistence type="predicted"/>
<evidence type="ECO:0000313" key="2">
    <source>
        <dbReference type="Proteomes" id="UP000563523"/>
    </source>
</evidence>
<dbReference type="InterPro" id="IPR028082">
    <property type="entry name" value="Peripla_BP_I"/>
</dbReference>
<comment type="caution">
    <text evidence="1">The sequence shown here is derived from an EMBL/GenBank/DDBJ whole genome shotgun (WGS) entry which is preliminary data.</text>
</comment>
<sequence>MHKLNGCGISSILETNGYVATMFDSDADIQREQRLMATVDSHTFDALIIQPFSSVAKINATMR</sequence>
<reference evidence="1 2" key="1">
    <citation type="submission" date="2020-06" db="EMBL/GenBank/DDBJ databases">
        <authorList>
            <person name="Kang J."/>
        </authorList>
    </citation>
    <scope>NUCLEOTIDE SEQUENCE [LARGE SCALE GENOMIC DNA]</scope>
    <source>
        <strain evidence="1 2">DCY120</strain>
    </source>
</reference>
<name>A0A850R0C9_9LACO</name>
<protein>
    <submittedName>
        <fullName evidence="1">Uncharacterized protein</fullName>
    </submittedName>
</protein>
<keyword evidence="2" id="KW-1185">Reference proteome</keyword>
<dbReference type="EMBL" id="JABZEC010000004">
    <property type="protein sequence ID" value="NVY96509.1"/>
    <property type="molecule type" value="Genomic_DNA"/>
</dbReference>
<organism evidence="1 2">
    <name type="scientific">Bombilactobacillus apium</name>
    <dbReference type="NCBI Taxonomy" id="2675299"/>
    <lineage>
        <taxon>Bacteria</taxon>
        <taxon>Bacillati</taxon>
        <taxon>Bacillota</taxon>
        <taxon>Bacilli</taxon>
        <taxon>Lactobacillales</taxon>
        <taxon>Lactobacillaceae</taxon>
        <taxon>Bombilactobacillus</taxon>
    </lineage>
</organism>
<accession>A0A850R0C9</accession>
<dbReference type="AlphaFoldDB" id="A0A850R0C9"/>
<dbReference type="Proteomes" id="UP000563523">
    <property type="component" value="Unassembled WGS sequence"/>
</dbReference>
<dbReference type="RefSeq" id="WP_176942677.1">
    <property type="nucleotide sequence ID" value="NZ_JABZEC010000004.1"/>
</dbReference>
<gene>
    <name evidence="1" type="ORF">HU830_04920</name>
</gene>
<evidence type="ECO:0000313" key="1">
    <source>
        <dbReference type="EMBL" id="NVY96509.1"/>
    </source>
</evidence>